<sequence>MKHTKAHLLDNALQLFNKNGFVNVRLQHIADAGCVSVGHLAYHFMDKKCMVEALYEQLRQAQEVSLYEFRMAHLFEDIDRQLRAIFHCQQQYLFFYLDTLEVLRAYPCIKKKHQQHIAWQVEQIEWMFQFNTDRNTFQLPSRQGQYVQLAWLFWMTMDNWVYARKIRGQDHLSEDDFVADLWSLMAPYLTPEAQQELKMLSANSNLRLY</sequence>
<dbReference type="Proteomes" id="UP000192266">
    <property type="component" value="Unassembled WGS sequence"/>
</dbReference>
<keyword evidence="5" id="KW-1185">Reference proteome</keyword>
<dbReference type="Pfam" id="PF00440">
    <property type="entry name" value="TetR_N"/>
    <property type="match status" value="1"/>
</dbReference>
<name>A0A1W1VN05_9BACT</name>
<dbReference type="SUPFAM" id="SSF46689">
    <property type="entry name" value="Homeodomain-like"/>
    <property type="match status" value="1"/>
</dbReference>
<feature type="DNA-binding region" description="H-T-H motif" evidence="2">
    <location>
        <begin position="25"/>
        <end position="44"/>
    </location>
</feature>
<evidence type="ECO:0000313" key="4">
    <source>
        <dbReference type="EMBL" id="SMB94706.1"/>
    </source>
</evidence>
<dbReference type="Gene3D" id="1.10.357.10">
    <property type="entry name" value="Tetracycline Repressor, domain 2"/>
    <property type="match status" value="1"/>
</dbReference>
<dbReference type="GO" id="GO:0003677">
    <property type="term" value="F:DNA binding"/>
    <property type="evidence" value="ECO:0007669"/>
    <property type="project" value="UniProtKB-UniRule"/>
</dbReference>
<protein>
    <submittedName>
        <fullName evidence="4">Transcriptional regulator, TetR family</fullName>
    </submittedName>
</protein>
<evidence type="ECO:0000256" key="1">
    <source>
        <dbReference type="ARBA" id="ARBA00023125"/>
    </source>
</evidence>
<organism evidence="4 5">
    <name type="scientific">Hymenobacter roseosalivarius DSM 11622</name>
    <dbReference type="NCBI Taxonomy" id="645990"/>
    <lineage>
        <taxon>Bacteria</taxon>
        <taxon>Pseudomonadati</taxon>
        <taxon>Bacteroidota</taxon>
        <taxon>Cytophagia</taxon>
        <taxon>Cytophagales</taxon>
        <taxon>Hymenobacteraceae</taxon>
        <taxon>Hymenobacter</taxon>
    </lineage>
</organism>
<accession>A0A1W1VN05</accession>
<dbReference type="AlphaFoldDB" id="A0A1W1VN05"/>
<gene>
    <name evidence="4" type="ORF">SAMN00120144_2061</name>
</gene>
<dbReference type="EMBL" id="FWWW01000067">
    <property type="protein sequence ID" value="SMB94706.1"/>
    <property type="molecule type" value="Genomic_DNA"/>
</dbReference>
<dbReference type="PROSITE" id="PS50977">
    <property type="entry name" value="HTH_TETR_2"/>
    <property type="match status" value="1"/>
</dbReference>
<evidence type="ECO:0000313" key="5">
    <source>
        <dbReference type="Proteomes" id="UP000192266"/>
    </source>
</evidence>
<proteinExistence type="predicted"/>
<dbReference type="InterPro" id="IPR009057">
    <property type="entry name" value="Homeodomain-like_sf"/>
</dbReference>
<feature type="domain" description="HTH tetR-type" evidence="3">
    <location>
        <begin position="2"/>
        <end position="62"/>
    </location>
</feature>
<evidence type="ECO:0000259" key="3">
    <source>
        <dbReference type="PROSITE" id="PS50977"/>
    </source>
</evidence>
<dbReference type="STRING" id="645990.SAMN00120144_2061"/>
<dbReference type="OrthoDB" id="9789566at2"/>
<dbReference type="Pfam" id="PF13972">
    <property type="entry name" value="TetR"/>
    <property type="match status" value="1"/>
</dbReference>
<reference evidence="4 5" key="1">
    <citation type="submission" date="2017-04" db="EMBL/GenBank/DDBJ databases">
        <authorList>
            <person name="Afonso C.L."/>
            <person name="Miller P.J."/>
            <person name="Scott M.A."/>
            <person name="Spackman E."/>
            <person name="Goraichik I."/>
            <person name="Dimitrov K.M."/>
            <person name="Suarez D.L."/>
            <person name="Swayne D.E."/>
        </authorList>
    </citation>
    <scope>NUCLEOTIDE SEQUENCE [LARGE SCALE GENOMIC DNA]</scope>
    <source>
        <strain evidence="4 5">DSM 11622</strain>
    </source>
</reference>
<dbReference type="InterPro" id="IPR001647">
    <property type="entry name" value="HTH_TetR"/>
</dbReference>
<dbReference type="InterPro" id="IPR025722">
    <property type="entry name" value="TetR"/>
</dbReference>
<dbReference type="RefSeq" id="WP_084445253.1">
    <property type="nucleotide sequence ID" value="NZ_FWWW01000067.1"/>
</dbReference>
<keyword evidence="1 2" id="KW-0238">DNA-binding</keyword>
<evidence type="ECO:0000256" key="2">
    <source>
        <dbReference type="PROSITE-ProRule" id="PRU00335"/>
    </source>
</evidence>